<evidence type="ECO:0000313" key="11">
    <source>
        <dbReference type="EMBL" id="MCV2885804.1"/>
    </source>
</evidence>
<evidence type="ECO:0000256" key="7">
    <source>
        <dbReference type="ARBA" id="ARBA00022989"/>
    </source>
</evidence>
<comment type="caution">
    <text evidence="11">The sequence shown here is derived from an EMBL/GenBank/DDBJ whole genome shotgun (WGS) entry which is preliminary data.</text>
</comment>
<dbReference type="NCBIfam" id="TIGR02532">
    <property type="entry name" value="IV_pilin_GFxxxE"/>
    <property type="match status" value="1"/>
</dbReference>
<evidence type="ECO:0000256" key="2">
    <source>
        <dbReference type="ARBA" id="ARBA00021549"/>
    </source>
</evidence>
<dbReference type="InterPro" id="IPR049875">
    <property type="entry name" value="TypeII_GspH"/>
</dbReference>
<evidence type="ECO:0000256" key="9">
    <source>
        <dbReference type="ARBA" id="ARBA00030775"/>
    </source>
</evidence>
<comment type="subcellular location">
    <subcellularLocation>
        <location evidence="1">Cell inner membrane</location>
        <topology evidence="1">Single-pass membrane protein</topology>
    </subcellularLocation>
</comment>
<keyword evidence="8 10" id="KW-0472">Membrane</keyword>
<gene>
    <name evidence="11" type="primary">gspH</name>
    <name evidence="11" type="ORF">OE749_13990</name>
</gene>
<evidence type="ECO:0000256" key="1">
    <source>
        <dbReference type="ARBA" id="ARBA00004377"/>
    </source>
</evidence>
<dbReference type="NCBIfam" id="TIGR01708">
    <property type="entry name" value="typeII_sec_gspH"/>
    <property type="match status" value="1"/>
</dbReference>
<reference evidence="11 12" key="1">
    <citation type="submission" date="2022-10" db="EMBL/GenBank/DDBJ databases">
        <title>Aestuariibacter sp. AA17 isolated from Montipora capitata coral fragment.</title>
        <authorList>
            <person name="Emsley S.A."/>
            <person name="Pfannmuller K.M."/>
            <person name="Loughran R.M."/>
            <person name="Shlafstein M."/>
            <person name="Papke E."/>
            <person name="Saw J.H."/>
            <person name="Ushijima B."/>
            <person name="Videau P."/>
        </authorList>
    </citation>
    <scope>NUCLEOTIDE SEQUENCE [LARGE SCALE GENOMIC DNA]</scope>
    <source>
        <strain evidence="11 12">AA17</strain>
    </source>
</reference>
<dbReference type="InterPro" id="IPR012902">
    <property type="entry name" value="N_methyl_site"/>
</dbReference>
<proteinExistence type="predicted"/>
<keyword evidence="7 10" id="KW-1133">Transmembrane helix</keyword>
<dbReference type="Pfam" id="PF07963">
    <property type="entry name" value="N_methyl"/>
    <property type="match status" value="1"/>
</dbReference>
<evidence type="ECO:0000256" key="10">
    <source>
        <dbReference type="SAM" id="Phobius"/>
    </source>
</evidence>
<keyword evidence="6 10" id="KW-0812">Transmembrane</keyword>
<evidence type="ECO:0000256" key="8">
    <source>
        <dbReference type="ARBA" id="ARBA00023136"/>
    </source>
</evidence>
<evidence type="ECO:0000256" key="6">
    <source>
        <dbReference type="ARBA" id="ARBA00022692"/>
    </source>
</evidence>
<evidence type="ECO:0000256" key="5">
    <source>
        <dbReference type="ARBA" id="ARBA00022519"/>
    </source>
</evidence>
<evidence type="ECO:0000256" key="4">
    <source>
        <dbReference type="ARBA" id="ARBA00022481"/>
    </source>
</evidence>
<dbReference type="InterPro" id="IPR002416">
    <property type="entry name" value="T2SS_protein-GspH"/>
</dbReference>
<name>A0ABT3AB13_9ALTE</name>
<dbReference type="Proteomes" id="UP001652504">
    <property type="component" value="Unassembled WGS sequence"/>
</dbReference>
<dbReference type="InterPro" id="IPR045584">
    <property type="entry name" value="Pilin-like"/>
</dbReference>
<dbReference type="EMBL" id="JAOWKX010000007">
    <property type="protein sequence ID" value="MCV2885804.1"/>
    <property type="molecule type" value="Genomic_DNA"/>
</dbReference>
<keyword evidence="4" id="KW-0488">Methylation</keyword>
<organism evidence="11 12">
    <name type="scientific">Fluctibacter corallii</name>
    <dbReference type="NCBI Taxonomy" id="2984329"/>
    <lineage>
        <taxon>Bacteria</taxon>
        <taxon>Pseudomonadati</taxon>
        <taxon>Pseudomonadota</taxon>
        <taxon>Gammaproteobacteria</taxon>
        <taxon>Alteromonadales</taxon>
        <taxon>Alteromonadaceae</taxon>
        <taxon>Fluctibacter</taxon>
    </lineage>
</organism>
<feature type="transmembrane region" description="Helical" evidence="10">
    <location>
        <begin position="20"/>
        <end position="38"/>
    </location>
</feature>
<protein>
    <recommendedName>
        <fullName evidence="2">Type II secretion system protein H</fullName>
    </recommendedName>
    <alternativeName>
        <fullName evidence="9">General secretion pathway protein H</fullName>
    </alternativeName>
</protein>
<keyword evidence="12" id="KW-1185">Reference proteome</keyword>
<dbReference type="SUPFAM" id="SSF54523">
    <property type="entry name" value="Pili subunits"/>
    <property type="match status" value="1"/>
</dbReference>
<keyword evidence="5" id="KW-0997">Cell inner membrane</keyword>
<dbReference type="Gene3D" id="3.55.40.10">
    <property type="entry name" value="minor pseudopilin epsh domain"/>
    <property type="match status" value="1"/>
</dbReference>
<evidence type="ECO:0000313" key="12">
    <source>
        <dbReference type="Proteomes" id="UP001652504"/>
    </source>
</evidence>
<sequence length="208" mass="23536">MSAPACFKNNQSGFTLLEVMLVLTLMGLAVGYVVFNAFGTSSTERLEKEVTRFQVVINMASDFAVLNQQELGLYLDKEKQSYTFLLLDEEQKWQPLEQDKVFSTYALPENVEMQIELDDLPWEAEESLFDDELFDEELSVRDAGVEIGEEEDKPHPPPQVMLFSSGEMTPFVVSLAYEPDFGNDDPVYYKVLGKDVPPVTREGPLDSL</sequence>
<evidence type="ECO:0000256" key="3">
    <source>
        <dbReference type="ARBA" id="ARBA00022475"/>
    </source>
</evidence>
<dbReference type="PRINTS" id="PR00885">
    <property type="entry name" value="BCTERIALGSPH"/>
</dbReference>
<accession>A0ABT3AB13</accession>
<dbReference type="RefSeq" id="WP_263713086.1">
    <property type="nucleotide sequence ID" value="NZ_JAOWKX010000007.1"/>
</dbReference>
<keyword evidence="3" id="KW-1003">Cell membrane</keyword>